<protein>
    <submittedName>
        <fullName evidence="1">Uncharacterized protein</fullName>
    </submittedName>
</protein>
<dbReference type="EMBL" id="JARQWQ010000023">
    <property type="protein sequence ID" value="KAK2564321.1"/>
    <property type="molecule type" value="Genomic_DNA"/>
</dbReference>
<organism evidence="1 2">
    <name type="scientific">Acropora cervicornis</name>
    <name type="common">Staghorn coral</name>
    <dbReference type="NCBI Taxonomy" id="6130"/>
    <lineage>
        <taxon>Eukaryota</taxon>
        <taxon>Metazoa</taxon>
        <taxon>Cnidaria</taxon>
        <taxon>Anthozoa</taxon>
        <taxon>Hexacorallia</taxon>
        <taxon>Scleractinia</taxon>
        <taxon>Astrocoeniina</taxon>
        <taxon>Acroporidae</taxon>
        <taxon>Acropora</taxon>
    </lineage>
</organism>
<keyword evidence="2" id="KW-1185">Reference proteome</keyword>
<proteinExistence type="predicted"/>
<reference evidence="1" key="1">
    <citation type="journal article" date="2023" name="G3 (Bethesda)">
        <title>Whole genome assembly and annotation of the endangered Caribbean coral Acropora cervicornis.</title>
        <authorList>
            <person name="Selwyn J.D."/>
            <person name="Vollmer S.V."/>
        </authorList>
    </citation>
    <scope>NUCLEOTIDE SEQUENCE</scope>
    <source>
        <strain evidence="1">K2</strain>
    </source>
</reference>
<name>A0AAD9QNP1_ACRCE</name>
<evidence type="ECO:0000313" key="2">
    <source>
        <dbReference type="Proteomes" id="UP001249851"/>
    </source>
</evidence>
<gene>
    <name evidence="1" type="ORF">P5673_012581</name>
</gene>
<dbReference type="Proteomes" id="UP001249851">
    <property type="component" value="Unassembled WGS sequence"/>
</dbReference>
<reference evidence="1" key="2">
    <citation type="journal article" date="2023" name="Science">
        <title>Genomic signatures of disease resistance in endangered staghorn corals.</title>
        <authorList>
            <person name="Vollmer S.V."/>
            <person name="Selwyn J.D."/>
            <person name="Despard B.A."/>
            <person name="Roesel C.L."/>
        </authorList>
    </citation>
    <scope>NUCLEOTIDE SEQUENCE</scope>
    <source>
        <strain evidence="1">K2</strain>
    </source>
</reference>
<evidence type="ECO:0000313" key="1">
    <source>
        <dbReference type="EMBL" id="KAK2564321.1"/>
    </source>
</evidence>
<accession>A0AAD9QNP1</accession>
<comment type="caution">
    <text evidence="1">The sequence shown here is derived from an EMBL/GenBank/DDBJ whole genome shotgun (WGS) entry which is preliminary data.</text>
</comment>
<sequence>MFCRITEMSCICSLARKPGRGLPFPFTTKNSTLYFLPFLGFTTWTRFLPIGFSSALLYMTRVTSALSNKDRLPSPYTSSKDASGATSPITVISEVWVNVLFPIVITHRKVIPANFFVSRRIPSKESAGLGRYGRRDDREPNDGSRVCSCHFRGGDKKASPEVFERNKSKLFDFEEPKPLKRGTKRKSCPLKENFWTSIKVLSENILFTKLPEMANRRELGVR</sequence>
<feature type="non-terminal residue" evidence="1">
    <location>
        <position position="1"/>
    </location>
</feature>
<dbReference type="AlphaFoldDB" id="A0AAD9QNP1"/>